<keyword evidence="2" id="KW-0808">Transferase</keyword>
<keyword evidence="1" id="KW-0489">Methyltransferase</keyword>
<dbReference type="InterPro" id="IPR050602">
    <property type="entry name" value="Malonyl-ACP_OMT"/>
</dbReference>
<dbReference type="SUPFAM" id="SSF53335">
    <property type="entry name" value="S-adenosyl-L-methionine-dependent methyltransferases"/>
    <property type="match status" value="1"/>
</dbReference>
<organism evidence="3 4">
    <name type="scientific">Limnohabitans lacus</name>
    <dbReference type="NCBI Taxonomy" id="3045173"/>
    <lineage>
        <taxon>Bacteria</taxon>
        <taxon>Pseudomonadati</taxon>
        <taxon>Pseudomonadota</taxon>
        <taxon>Betaproteobacteria</taxon>
        <taxon>Burkholderiales</taxon>
        <taxon>Comamonadaceae</taxon>
        <taxon>Limnohabitans</taxon>
    </lineage>
</organism>
<dbReference type="PANTHER" id="PTHR13090:SF1">
    <property type="entry name" value="ARGININE-HYDROXYLASE NDUFAF5, MITOCHONDRIAL"/>
    <property type="match status" value="1"/>
</dbReference>
<name>A0ABT6X9Y9_9BURK</name>
<dbReference type="RefSeq" id="WP_283225351.1">
    <property type="nucleotide sequence ID" value="NZ_JASGBH010000011.1"/>
</dbReference>
<dbReference type="EMBL" id="JASGBH010000011">
    <property type="protein sequence ID" value="MDI9234943.1"/>
    <property type="molecule type" value="Genomic_DNA"/>
</dbReference>
<keyword evidence="4" id="KW-1185">Reference proteome</keyword>
<reference evidence="3" key="1">
    <citation type="submission" date="2023-05" db="EMBL/GenBank/DDBJ databases">
        <title>Limnohabitans sp. strain HM2-2 Genome sequencing and assembly.</title>
        <authorList>
            <person name="Jung Y."/>
        </authorList>
    </citation>
    <scope>NUCLEOTIDE SEQUENCE</scope>
    <source>
        <strain evidence="3">HM2-2</strain>
    </source>
</reference>
<dbReference type="Gene3D" id="3.40.50.150">
    <property type="entry name" value="Vaccinia Virus protein VP39"/>
    <property type="match status" value="1"/>
</dbReference>
<proteinExistence type="predicted"/>
<dbReference type="Proteomes" id="UP001431902">
    <property type="component" value="Unassembled WGS sequence"/>
</dbReference>
<dbReference type="PANTHER" id="PTHR13090">
    <property type="entry name" value="ARGININE-HYDROXYLASE NDUFAF5, MITOCHONDRIAL"/>
    <property type="match status" value="1"/>
</dbReference>
<evidence type="ECO:0000256" key="2">
    <source>
        <dbReference type="ARBA" id="ARBA00022679"/>
    </source>
</evidence>
<accession>A0ABT6X9Y9</accession>
<comment type="caution">
    <text evidence="3">The sequence shown here is derived from an EMBL/GenBank/DDBJ whole genome shotgun (WGS) entry which is preliminary data.</text>
</comment>
<protein>
    <submittedName>
        <fullName evidence="3">Biotin synthase</fullName>
    </submittedName>
</protein>
<dbReference type="InterPro" id="IPR029063">
    <property type="entry name" value="SAM-dependent_MTases_sf"/>
</dbReference>
<evidence type="ECO:0000313" key="3">
    <source>
        <dbReference type="EMBL" id="MDI9234943.1"/>
    </source>
</evidence>
<sequence length="297" mass="33476">MSAPERPPSLDPIAAARWAALPAAGRASPWLHEEVASRMQDRLDFIKLQPQQWAHWEPVRGGLQAHQALQKRYPQAQVWLTSAQQAEAEAADKVLKAAWWQPARWTGPRVQTGVPPEGTVQMLWANMQLHASAQPQALLQSWHRALAVDGFLMFSCFGPDTLRELRTVYAQLGWPAPAHEFTDMHDWGDMLVQAGFAEPVMDMERITLTFETPERLLAELRELGRNLNIQRFAGLRGRQWLAQLHAALLTLAQPQEGGRMALSFEIVYGHALKPKPRAKVAAETEIGLAQMRQMLKR</sequence>
<evidence type="ECO:0000313" key="4">
    <source>
        <dbReference type="Proteomes" id="UP001431902"/>
    </source>
</evidence>
<gene>
    <name evidence="3" type="ORF">QLQ16_13980</name>
</gene>
<evidence type="ECO:0000256" key="1">
    <source>
        <dbReference type="ARBA" id="ARBA00022603"/>
    </source>
</evidence>